<feature type="domain" description="Serine aminopeptidase S33" evidence="1">
    <location>
        <begin position="62"/>
        <end position="278"/>
    </location>
</feature>
<dbReference type="Proteomes" id="UP001320148">
    <property type="component" value="Chromosome"/>
</dbReference>
<evidence type="ECO:0000259" key="1">
    <source>
        <dbReference type="Pfam" id="PF12146"/>
    </source>
</evidence>
<protein>
    <submittedName>
        <fullName evidence="2">Carboxylesterase</fullName>
    </submittedName>
</protein>
<name>A0ABN6F5D2_9BACT</name>
<reference evidence="2 3" key="1">
    <citation type="submission" date="2021-02" db="EMBL/GenBank/DDBJ databases">
        <title>Complete genome of Desulfoluna sp. strain ASN36.</title>
        <authorList>
            <person name="Takahashi A."/>
            <person name="Kojima H."/>
            <person name="Fukui M."/>
        </authorList>
    </citation>
    <scope>NUCLEOTIDE SEQUENCE [LARGE SCALE GENOMIC DNA]</scope>
    <source>
        <strain evidence="2 3">ASN36</strain>
    </source>
</reference>
<sequence length="303" mass="33657">METPDLTEYSPQNRENPSCTDLALQEMLRFCGDYETHYLEEETKPRQIGAPFFFHTPSAETGVLLIHGFMAAPEEVREWADALYAKGYTVYAPRLAGHGTSAGDLAGRTYNEWMDSVDRGHAILKGCCKKIVVAGFSTGAGLALAQALFKPDAFEAVISVSAPLKFKSLSVSGVEAVNDWNRLCRALRLRCLTKEFVTNHADNPHINYLRSPIAGLVQVKALMKQVWKALPTLAVPALIVQGKGDPKVSDRSGKKIFDRIAHDNKTYREIPYHLHGIVRGPVASQLFSEVDLFLESLHINFQR</sequence>
<dbReference type="RefSeq" id="WP_236889003.1">
    <property type="nucleotide sequence ID" value="NZ_AP024488.1"/>
</dbReference>
<accession>A0ABN6F5D2</accession>
<proteinExistence type="predicted"/>
<evidence type="ECO:0000313" key="3">
    <source>
        <dbReference type="Proteomes" id="UP001320148"/>
    </source>
</evidence>
<dbReference type="EMBL" id="AP024488">
    <property type="protein sequence ID" value="BCS97598.1"/>
    <property type="molecule type" value="Genomic_DNA"/>
</dbReference>
<dbReference type="PANTHER" id="PTHR46438">
    <property type="entry name" value="ALPHA/BETA-HYDROLASES SUPERFAMILY PROTEIN"/>
    <property type="match status" value="1"/>
</dbReference>
<keyword evidence="3" id="KW-1185">Reference proteome</keyword>
<dbReference type="InterPro" id="IPR022742">
    <property type="entry name" value="Hydrolase_4"/>
</dbReference>
<dbReference type="SUPFAM" id="SSF53474">
    <property type="entry name" value="alpha/beta-Hydrolases"/>
    <property type="match status" value="1"/>
</dbReference>
<organism evidence="2 3">
    <name type="scientific">Desulfoluna limicola</name>
    <dbReference type="NCBI Taxonomy" id="2810562"/>
    <lineage>
        <taxon>Bacteria</taxon>
        <taxon>Pseudomonadati</taxon>
        <taxon>Thermodesulfobacteriota</taxon>
        <taxon>Desulfobacteria</taxon>
        <taxon>Desulfobacterales</taxon>
        <taxon>Desulfolunaceae</taxon>
        <taxon>Desulfoluna</taxon>
    </lineage>
</organism>
<gene>
    <name evidence="2" type="ORF">DSLASN_32300</name>
</gene>
<evidence type="ECO:0000313" key="2">
    <source>
        <dbReference type="EMBL" id="BCS97598.1"/>
    </source>
</evidence>
<dbReference type="Gene3D" id="3.40.50.1820">
    <property type="entry name" value="alpha/beta hydrolase"/>
    <property type="match status" value="1"/>
</dbReference>
<dbReference type="Pfam" id="PF12146">
    <property type="entry name" value="Hydrolase_4"/>
    <property type="match status" value="1"/>
</dbReference>
<dbReference type="InterPro" id="IPR029058">
    <property type="entry name" value="AB_hydrolase_fold"/>
</dbReference>